<evidence type="ECO:0000313" key="1">
    <source>
        <dbReference type="EMBL" id="KAA1086525.1"/>
    </source>
</evidence>
<accession>A0A5B0NB21</accession>
<name>A0A5B0NB21_PUCGR</name>
<protein>
    <submittedName>
        <fullName evidence="1">Uncharacterized protein</fullName>
    </submittedName>
</protein>
<dbReference type="EMBL" id="VSWC01000105">
    <property type="protein sequence ID" value="KAA1086525.1"/>
    <property type="molecule type" value="Genomic_DNA"/>
</dbReference>
<gene>
    <name evidence="1" type="ORF">PGT21_001929</name>
</gene>
<comment type="caution">
    <text evidence="1">The sequence shown here is derived from an EMBL/GenBank/DDBJ whole genome shotgun (WGS) entry which is preliminary data.</text>
</comment>
<evidence type="ECO:0000313" key="2">
    <source>
        <dbReference type="Proteomes" id="UP000324748"/>
    </source>
</evidence>
<dbReference type="Proteomes" id="UP000324748">
    <property type="component" value="Unassembled WGS sequence"/>
</dbReference>
<sequence length="78" mass="8808">MPYAFGDLIITETQKQLYASDPDQPNTCKFLLCPSPRRSQGPLLYSLPVGTKLWVQAEMIAVFGDIIKLEVFYVQLLS</sequence>
<proteinExistence type="predicted"/>
<keyword evidence="2" id="KW-1185">Reference proteome</keyword>
<organism evidence="1 2">
    <name type="scientific">Puccinia graminis f. sp. tritici</name>
    <dbReference type="NCBI Taxonomy" id="56615"/>
    <lineage>
        <taxon>Eukaryota</taxon>
        <taxon>Fungi</taxon>
        <taxon>Dikarya</taxon>
        <taxon>Basidiomycota</taxon>
        <taxon>Pucciniomycotina</taxon>
        <taxon>Pucciniomycetes</taxon>
        <taxon>Pucciniales</taxon>
        <taxon>Pucciniaceae</taxon>
        <taxon>Puccinia</taxon>
    </lineage>
</organism>
<dbReference type="AlphaFoldDB" id="A0A5B0NB21"/>
<reference evidence="1 2" key="1">
    <citation type="submission" date="2019-05" db="EMBL/GenBank/DDBJ databases">
        <title>Emergence of the Ug99 lineage of the wheat stem rust pathogen through somatic hybridization.</title>
        <authorList>
            <person name="Li F."/>
            <person name="Upadhyaya N.M."/>
            <person name="Sperschneider J."/>
            <person name="Matny O."/>
            <person name="Nguyen-Phuc H."/>
            <person name="Mago R."/>
            <person name="Raley C."/>
            <person name="Miller M.E."/>
            <person name="Silverstein K.A.T."/>
            <person name="Henningsen E."/>
            <person name="Hirsch C.D."/>
            <person name="Visser B."/>
            <person name="Pretorius Z.A."/>
            <person name="Steffenson B.J."/>
            <person name="Schwessinger B."/>
            <person name="Dodds P.N."/>
            <person name="Figueroa M."/>
        </authorList>
    </citation>
    <scope>NUCLEOTIDE SEQUENCE [LARGE SCALE GENOMIC DNA]</scope>
    <source>
        <strain evidence="1">21-0</strain>
    </source>
</reference>